<dbReference type="Proteomes" id="UP000295701">
    <property type="component" value="Unassembled WGS sequence"/>
</dbReference>
<reference evidence="2 3" key="1">
    <citation type="submission" date="2019-03" db="EMBL/GenBank/DDBJ databases">
        <title>Primorskyibacter sp. SS33 isolated from sediments.</title>
        <authorList>
            <person name="Xunke S."/>
        </authorList>
    </citation>
    <scope>NUCLEOTIDE SEQUENCE [LARGE SCALE GENOMIC DNA]</scope>
    <source>
        <strain evidence="2 3">SS33</strain>
    </source>
</reference>
<comment type="caution">
    <text evidence="2">The sequence shown here is derived from an EMBL/GenBank/DDBJ whole genome shotgun (WGS) entry which is preliminary data.</text>
</comment>
<feature type="domain" description="VOC" evidence="1">
    <location>
        <begin position="11"/>
        <end position="134"/>
    </location>
</feature>
<dbReference type="PANTHER" id="PTHR36110">
    <property type="entry name" value="RING-CLEAVING DIOXYGENASE MHQE-RELATED"/>
    <property type="match status" value="1"/>
</dbReference>
<keyword evidence="2" id="KW-0223">Dioxygenase</keyword>
<dbReference type="GO" id="GO:0051213">
    <property type="term" value="F:dioxygenase activity"/>
    <property type="evidence" value="ECO:0007669"/>
    <property type="project" value="UniProtKB-KW"/>
</dbReference>
<evidence type="ECO:0000313" key="2">
    <source>
        <dbReference type="EMBL" id="TDL78147.1"/>
    </source>
</evidence>
<dbReference type="PANTHER" id="PTHR36110:SF2">
    <property type="entry name" value="RING-CLEAVING DIOXYGENASE MHQE-RELATED"/>
    <property type="match status" value="1"/>
</dbReference>
<dbReference type="InterPro" id="IPR052537">
    <property type="entry name" value="Extradiol_RC_dioxygenase"/>
</dbReference>
<name>A0A4R6A632_9RHOB</name>
<dbReference type="PROSITE" id="PS51819">
    <property type="entry name" value="VOC"/>
    <property type="match status" value="2"/>
</dbReference>
<dbReference type="CDD" id="cd08347">
    <property type="entry name" value="PcpA_C_like"/>
    <property type="match status" value="1"/>
</dbReference>
<dbReference type="InterPro" id="IPR029068">
    <property type="entry name" value="Glyas_Bleomycin-R_OHBP_Dase"/>
</dbReference>
<organism evidence="2 3">
    <name type="scientific">Palleronia sediminis</name>
    <dbReference type="NCBI Taxonomy" id="2547833"/>
    <lineage>
        <taxon>Bacteria</taxon>
        <taxon>Pseudomonadati</taxon>
        <taxon>Pseudomonadota</taxon>
        <taxon>Alphaproteobacteria</taxon>
        <taxon>Rhodobacterales</taxon>
        <taxon>Roseobacteraceae</taxon>
        <taxon>Palleronia</taxon>
    </lineage>
</organism>
<sequence length="312" mass="33381">MPTGTPPAIPGLHHVTAISGPPQSNLDFWVGTLDQRFVKRTVNFDDPGTYHLYYGDAEAAPGSIMTFFPFADAGPGRAGSGMASAVAYAVPDLDARMMTLAEAAVDFEGPFERLGERAIALTDPDGLRVELIEGGAKDEGFHSVTLWLDDIAPTARVLEAMGYAREADEDAATGGTGGTGGTETRVRYRSTDPERGSAVDLMTSDAASIGRPGAGTIHHVAFRARDGAEQVEWQERLSAAGMQVTPVIDRQYFDAIYFRTPGGVLFEIATDPPGFAVDEDPAHLGEALKLPEKYEAHRARIEQLLPPIRVPA</sequence>
<dbReference type="Pfam" id="PF00903">
    <property type="entry name" value="Glyoxalase"/>
    <property type="match status" value="2"/>
</dbReference>
<keyword evidence="3" id="KW-1185">Reference proteome</keyword>
<proteinExistence type="predicted"/>
<dbReference type="InterPro" id="IPR037523">
    <property type="entry name" value="VOC_core"/>
</dbReference>
<dbReference type="RefSeq" id="WP_133397271.1">
    <property type="nucleotide sequence ID" value="NZ_SNAA01000013.1"/>
</dbReference>
<gene>
    <name evidence="2" type="ORF">E2L08_11675</name>
</gene>
<dbReference type="Gene3D" id="3.10.180.10">
    <property type="entry name" value="2,3-Dihydroxybiphenyl 1,2-Dioxygenase, domain 1"/>
    <property type="match status" value="2"/>
</dbReference>
<dbReference type="AlphaFoldDB" id="A0A4R6A632"/>
<dbReference type="InterPro" id="IPR004360">
    <property type="entry name" value="Glyas_Fos-R_dOase_dom"/>
</dbReference>
<evidence type="ECO:0000259" key="1">
    <source>
        <dbReference type="PROSITE" id="PS51819"/>
    </source>
</evidence>
<dbReference type="OrthoDB" id="9785698at2"/>
<evidence type="ECO:0000313" key="3">
    <source>
        <dbReference type="Proteomes" id="UP000295701"/>
    </source>
</evidence>
<feature type="domain" description="VOC" evidence="1">
    <location>
        <begin position="140"/>
        <end position="271"/>
    </location>
</feature>
<dbReference type="EMBL" id="SNAA01000013">
    <property type="protein sequence ID" value="TDL78147.1"/>
    <property type="molecule type" value="Genomic_DNA"/>
</dbReference>
<accession>A0A4R6A632</accession>
<protein>
    <submittedName>
        <fullName evidence="2">Ring-cleaving dioxygenase</fullName>
    </submittedName>
</protein>
<dbReference type="SUPFAM" id="SSF54593">
    <property type="entry name" value="Glyoxalase/Bleomycin resistance protein/Dihydroxybiphenyl dioxygenase"/>
    <property type="match status" value="1"/>
</dbReference>
<keyword evidence="2" id="KW-0560">Oxidoreductase</keyword>